<evidence type="ECO:0000313" key="1">
    <source>
        <dbReference type="EMBL" id="MEB3023348.1"/>
    </source>
</evidence>
<dbReference type="EMBL" id="JAYJJR010000016">
    <property type="protein sequence ID" value="MEB3023348.1"/>
    <property type="molecule type" value="Genomic_DNA"/>
</dbReference>
<accession>A0ABU5XM40</accession>
<sequence>MSEIEKLIEGIALPTIELRAASLFYKFGFDDGDLIRRWVENVYDISGYRIWLSDALLEVARITDALQRRLWSPDWHAALWELVRTRLLPLVPGRFDLQLLLNDCSHDPIRCHGWNGRTYSTGDAAPTELAESASLWTAPRSWKH</sequence>
<organism evidence="1 2">
    <name type="scientific">[Mycobacterium] crassicus</name>
    <dbReference type="NCBI Taxonomy" id="2872309"/>
    <lineage>
        <taxon>Bacteria</taxon>
        <taxon>Bacillati</taxon>
        <taxon>Actinomycetota</taxon>
        <taxon>Actinomycetes</taxon>
        <taxon>Mycobacteriales</taxon>
        <taxon>Mycobacteriaceae</taxon>
        <taxon>Mycolicibacter</taxon>
    </lineage>
</organism>
<dbReference type="RefSeq" id="WP_329780350.1">
    <property type="nucleotide sequence ID" value="NZ_JAYJJR010000016.1"/>
</dbReference>
<keyword evidence="2" id="KW-1185">Reference proteome</keyword>
<name>A0ABU5XM40_9MYCO</name>
<proteinExistence type="predicted"/>
<dbReference type="Proteomes" id="UP001299596">
    <property type="component" value="Unassembled WGS sequence"/>
</dbReference>
<gene>
    <name evidence="1" type="ORF">K6T79_20090</name>
</gene>
<protein>
    <submittedName>
        <fullName evidence="1">Uncharacterized protein</fullName>
    </submittedName>
</protein>
<reference evidence="1 2" key="1">
    <citation type="submission" date="2023-12" db="EMBL/GenBank/DDBJ databases">
        <title>Description of new species of Mycobacterium terrae complex isolated from sewage at the Sao Paulo Zoological Park Foundation in Brazil.</title>
        <authorList>
            <person name="Romagnoli C.L."/>
            <person name="Conceicao E.C."/>
            <person name="Machado E."/>
            <person name="Barreto L.B.P.F."/>
            <person name="Sharma A."/>
            <person name="Silva N.M."/>
            <person name="Marques L.E."/>
            <person name="Juliana M.A."/>
            <person name="Lourenco M.C.S."/>
            <person name="Digiampietri L.A."/>
            <person name="Suffys P.N."/>
            <person name="Viana-Niero C."/>
        </authorList>
    </citation>
    <scope>NUCLEOTIDE SEQUENCE [LARGE SCALE GENOMIC DNA]</scope>
    <source>
        <strain evidence="1 2">MYC098</strain>
    </source>
</reference>
<comment type="caution">
    <text evidence="1">The sequence shown here is derived from an EMBL/GenBank/DDBJ whole genome shotgun (WGS) entry which is preliminary data.</text>
</comment>
<evidence type="ECO:0000313" key="2">
    <source>
        <dbReference type="Proteomes" id="UP001299596"/>
    </source>
</evidence>